<reference evidence="10" key="1">
    <citation type="journal article" date="2023" name="bioRxiv">
        <title>Scaffold-level genome assemblies of two parasitoid biocontrol wasps reveal the parthenogenesis mechanism and an associated novel virus.</title>
        <authorList>
            <person name="Inwood S."/>
            <person name="Skelly J."/>
            <person name="Guhlin J."/>
            <person name="Harrop T."/>
            <person name="Goldson S."/>
            <person name="Dearden P."/>
        </authorList>
    </citation>
    <scope>NUCLEOTIDE SEQUENCE</scope>
    <source>
        <strain evidence="10">Irish</strain>
        <tissue evidence="10">Whole body</tissue>
    </source>
</reference>
<dbReference type="Gene3D" id="1.10.238.10">
    <property type="entry name" value="EF-hand"/>
    <property type="match status" value="1"/>
</dbReference>
<evidence type="ECO:0000259" key="9">
    <source>
        <dbReference type="PROSITE" id="PS50222"/>
    </source>
</evidence>
<keyword evidence="4" id="KW-0788">Thiol protease</keyword>
<dbReference type="FunFam" id="2.60.120.380:FF:000018">
    <property type="entry name" value="Calpain-c"/>
    <property type="match status" value="1"/>
</dbReference>
<dbReference type="PROSITE" id="PS00018">
    <property type="entry name" value="EF_HAND_1"/>
    <property type="match status" value="1"/>
</dbReference>
<accession>A0AA39KXM1</accession>
<evidence type="ECO:0000259" key="8">
    <source>
        <dbReference type="PROSITE" id="PS50203"/>
    </source>
</evidence>
<dbReference type="InterPro" id="IPR022682">
    <property type="entry name" value="Calpain_domain_III"/>
</dbReference>
<comment type="caution">
    <text evidence="10">The sequence shown here is derived from an EMBL/GenBank/DDBJ whole genome shotgun (WGS) entry which is preliminary data.</text>
</comment>
<feature type="domain" description="Calpain catalytic" evidence="8">
    <location>
        <begin position="22"/>
        <end position="334"/>
    </location>
</feature>
<dbReference type="PANTHER" id="PTHR10183">
    <property type="entry name" value="CALPAIN"/>
    <property type="match status" value="1"/>
</dbReference>
<evidence type="ECO:0000313" key="11">
    <source>
        <dbReference type="Proteomes" id="UP001168990"/>
    </source>
</evidence>
<dbReference type="SMART" id="SM00720">
    <property type="entry name" value="calpain_III"/>
    <property type="match status" value="1"/>
</dbReference>
<dbReference type="FunFam" id="3.90.70.10:FF:000114">
    <property type="entry name" value="Calpain a"/>
    <property type="match status" value="1"/>
</dbReference>
<evidence type="ECO:0000256" key="7">
    <source>
        <dbReference type="PROSITE-ProRule" id="PRU00239"/>
    </source>
</evidence>
<dbReference type="InterPro" id="IPR002048">
    <property type="entry name" value="EF_hand_dom"/>
</dbReference>
<dbReference type="InterPro" id="IPR038765">
    <property type="entry name" value="Papain-like_cys_pep_sf"/>
</dbReference>
<dbReference type="PRINTS" id="PR00704">
    <property type="entry name" value="CALPAIN"/>
</dbReference>
<dbReference type="InterPro" id="IPR033883">
    <property type="entry name" value="C2_III"/>
</dbReference>
<dbReference type="InterPro" id="IPR001300">
    <property type="entry name" value="Peptidase_C2_calpain_cat"/>
</dbReference>
<dbReference type="Gene3D" id="3.90.70.10">
    <property type="entry name" value="Cysteine proteinases"/>
    <property type="match status" value="1"/>
</dbReference>
<dbReference type="PANTHER" id="PTHR10183:SF394">
    <property type="entry name" value="CALPAIN-C"/>
    <property type="match status" value="1"/>
</dbReference>
<reference evidence="10" key="2">
    <citation type="submission" date="2023-03" db="EMBL/GenBank/DDBJ databases">
        <authorList>
            <person name="Inwood S.N."/>
            <person name="Skelly J.G."/>
            <person name="Guhlin J."/>
            <person name="Harrop T.W.R."/>
            <person name="Goldson S.G."/>
            <person name="Dearden P.K."/>
        </authorList>
    </citation>
    <scope>NUCLEOTIDE SEQUENCE</scope>
    <source>
        <strain evidence="10">Irish</strain>
        <tissue evidence="10">Whole body</tissue>
    </source>
</reference>
<dbReference type="InterPro" id="IPR022684">
    <property type="entry name" value="Calpain_cysteine_protease"/>
</dbReference>
<feature type="active site" evidence="6">
    <location>
        <position position="274"/>
    </location>
</feature>
<dbReference type="PROSITE" id="PS50222">
    <property type="entry name" value="EF_HAND_2"/>
    <property type="match status" value="1"/>
</dbReference>
<organism evidence="10 11">
    <name type="scientific">Microctonus aethiopoides</name>
    <dbReference type="NCBI Taxonomy" id="144406"/>
    <lineage>
        <taxon>Eukaryota</taxon>
        <taxon>Metazoa</taxon>
        <taxon>Ecdysozoa</taxon>
        <taxon>Arthropoda</taxon>
        <taxon>Hexapoda</taxon>
        <taxon>Insecta</taxon>
        <taxon>Pterygota</taxon>
        <taxon>Neoptera</taxon>
        <taxon>Endopterygota</taxon>
        <taxon>Hymenoptera</taxon>
        <taxon>Apocrita</taxon>
        <taxon>Ichneumonoidea</taxon>
        <taxon>Braconidae</taxon>
        <taxon>Euphorinae</taxon>
        <taxon>Microctonus</taxon>
    </lineage>
</organism>
<dbReference type="Proteomes" id="UP001168990">
    <property type="component" value="Unassembled WGS sequence"/>
</dbReference>
<evidence type="ECO:0000256" key="3">
    <source>
        <dbReference type="ARBA" id="ARBA00022801"/>
    </source>
</evidence>
<evidence type="ECO:0000256" key="5">
    <source>
        <dbReference type="ARBA" id="ARBA00022837"/>
    </source>
</evidence>
<dbReference type="SUPFAM" id="SSF49758">
    <property type="entry name" value="Calpain large subunit, middle domain (domain III)"/>
    <property type="match status" value="1"/>
</dbReference>
<evidence type="ECO:0000256" key="2">
    <source>
        <dbReference type="ARBA" id="ARBA00022670"/>
    </source>
</evidence>
<proteinExistence type="inferred from homology"/>
<dbReference type="PROSITE" id="PS50203">
    <property type="entry name" value="CALPAIN_CAT"/>
    <property type="match status" value="1"/>
</dbReference>
<protein>
    <recommendedName>
        <fullName evidence="12">Calpain-C</fullName>
    </recommendedName>
</protein>
<name>A0AA39KXM1_9HYME</name>
<dbReference type="InterPro" id="IPR011992">
    <property type="entry name" value="EF-hand-dom_pair"/>
</dbReference>
<gene>
    <name evidence="10" type="ORF">PV328_001725</name>
</gene>
<feature type="domain" description="EF-hand" evidence="9">
    <location>
        <begin position="545"/>
        <end position="580"/>
    </location>
</feature>
<dbReference type="InterPro" id="IPR018247">
    <property type="entry name" value="EF_Hand_1_Ca_BS"/>
</dbReference>
<comment type="caution">
    <text evidence="7">Lacks conserved residue(s) required for the propagation of feature annotation.</text>
</comment>
<dbReference type="GO" id="GO:0005509">
    <property type="term" value="F:calcium ion binding"/>
    <property type="evidence" value="ECO:0007669"/>
    <property type="project" value="InterPro"/>
</dbReference>
<dbReference type="Pfam" id="PF01067">
    <property type="entry name" value="Calpain_III"/>
    <property type="match status" value="1"/>
</dbReference>
<dbReference type="GO" id="GO:0006508">
    <property type="term" value="P:proteolysis"/>
    <property type="evidence" value="ECO:0007669"/>
    <property type="project" value="UniProtKB-KW"/>
</dbReference>
<evidence type="ECO:0000313" key="10">
    <source>
        <dbReference type="EMBL" id="KAK0177698.1"/>
    </source>
</evidence>
<dbReference type="InterPro" id="IPR022683">
    <property type="entry name" value="Calpain_III"/>
</dbReference>
<dbReference type="InterPro" id="IPR036213">
    <property type="entry name" value="Calpain_III_sf"/>
</dbReference>
<dbReference type="Gene3D" id="2.60.120.380">
    <property type="match status" value="1"/>
</dbReference>
<comment type="similarity">
    <text evidence="1">Belongs to the peptidase C2 family.</text>
</comment>
<dbReference type="SMART" id="SM00230">
    <property type="entry name" value="CysPc"/>
    <property type="match status" value="1"/>
</dbReference>
<dbReference type="EMBL" id="JAQQBS010000001">
    <property type="protein sequence ID" value="KAK0177698.1"/>
    <property type="molecule type" value="Genomic_DNA"/>
</dbReference>
<keyword evidence="2" id="KW-0645">Protease</keyword>
<dbReference type="Pfam" id="PF00648">
    <property type="entry name" value="Peptidase_C2"/>
    <property type="match status" value="1"/>
</dbReference>
<dbReference type="SUPFAM" id="SSF47473">
    <property type="entry name" value="EF-hand"/>
    <property type="match status" value="1"/>
</dbReference>
<keyword evidence="5" id="KW-0106">Calcium</keyword>
<dbReference type="CDD" id="cd00044">
    <property type="entry name" value="CysPc"/>
    <property type="match status" value="1"/>
</dbReference>
<evidence type="ECO:0008006" key="12">
    <source>
        <dbReference type="Google" id="ProtNLM"/>
    </source>
</evidence>
<dbReference type="GO" id="GO:0004198">
    <property type="term" value="F:calcium-dependent cysteine-type endopeptidase activity"/>
    <property type="evidence" value="ECO:0007669"/>
    <property type="project" value="InterPro"/>
</dbReference>
<keyword evidence="11" id="KW-1185">Reference proteome</keyword>
<dbReference type="SUPFAM" id="SSF54001">
    <property type="entry name" value="Cysteine proteinases"/>
    <property type="match status" value="1"/>
</dbReference>
<evidence type="ECO:0000256" key="4">
    <source>
        <dbReference type="ARBA" id="ARBA00022807"/>
    </source>
</evidence>
<sequence length="674" mass="76533">MVNDVMSEYERIKRACLKRGELWEDPEFPATQASVFYHQTPPFQFQWKRPKELCNHPIFVSDAPTQFDVIPGKMGDKWLVSCLGVLHLSKGLFYRVVPADQGFGNTGDPLGSPTSEYAGVFRFRLWWCGSWVEVLVDDRLPAVHGRLAFIQSRHSDHFWPALLEKAYAKLHGSYEALKYGTLLDGLSDLTGGITESIAIRQDPTGCGRALTKLLDMTSLITCTVNNNQQQQHQIRTSTEKLANGIQMGINYRLYAIERVETFSGEAVQLVKLRNPLGPGGEYIGAWARGSLEWDEVPIVERDRLAVRNMAEGEFWISYSDFVKTFTHLEVVHLDAETSRDEPSLHSKHTWQMKLYQGSWRRGVTAGGCRNNQETFHINPQLHLILSEMEEVIVSLNQHSIMEPKVIGFTAYTLPKNNTEAINKQFFKKNKSLVNSQYTNSRQVSHRCLLEQGGYLLIPTTFEPGQETNFTLRVYSSKPLKLKLLDTVPTLIKSAIVKAPTLEGKGFSQYEAVFLQLADEHKTVNAFELQELLEACLPNDYIKSCASMEVCRQVVFTMDNSGSGRLEFNDFKDLMCSLKYWQAAFKNHTKERTGILKAERLRDALIEVGFQLNTEVLAVLILRYMRKDGTLRFGDFVSAILHLSDAFAIFEGKDPLQNGSIKLNLSEWLRSSLMC</sequence>
<dbReference type="GO" id="GO:0005737">
    <property type="term" value="C:cytoplasm"/>
    <property type="evidence" value="ECO:0007669"/>
    <property type="project" value="TreeGrafter"/>
</dbReference>
<evidence type="ECO:0000256" key="6">
    <source>
        <dbReference type="PIRSR" id="PIRSR622684-1"/>
    </source>
</evidence>
<keyword evidence="3" id="KW-0378">Hydrolase</keyword>
<dbReference type="CDD" id="cd00214">
    <property type="entry name" value="Calpain_III"/>
    <property type="match status" value="1"/>
</dbReference>
<evidence type="ECO:0000256" key="1">
    <source>
        <dbReference type="ARBA" id="ARBA00007623"/>
    </source>
</evidence>
<dbReference type="AlphaFoldDB" id="A0AA39KXM1"/>